<dbReference type="AlphaFoldDB" id="A0AB36K8G0"/>
<dbReference type="Proteomes" id="UP000188726">
    <property type="component" value="Unassembled WGS sequence"/>
</dbReference>
<protein>
    <submittedName>
        <fullName evidence="1">Uncharacterized protein</fullName>
    </submittedName>
</protein>
<name>A0AB36K8G0_9GAMM</name>
<dbReference type="RefSeq" id="WP_077457217.1">
    <property type="nucleotide sequence ID" value="NZ_MUEO01000007.1"/>
</dbReference>
<accession>A0AB36K8G0</accession>
<organism evidence="1 2">
    <name type="scientific">Salinivibrio kushneri</name>
    <dbReference type="NCBI Taxonomy" id="1908198"/>
    <lineage>
        <taxon>Bacteria</taxon>
        <taxon>Pseudomonadati</taxon>
        <taxon>Pseudomonadota</taxon>
        <taxon>Gammaproteobacteria</taxon>
        <taxon>Vibrionales</taxon>
        <taxon>Vibrionaceae</taxon>
        <taxon>Salinivibrio</taxon>
    </lineage>
</organism>
<dbReference type="EMBL" id="MUEO01000007">
    <property type="protein sequence ID" value="OOE45386.1"/>
    <property type="molecule type" value="Genomic_DNA"/>
</dbReference>
<proteinExistence type="predicted"/>
<gene>
    <name evidence="1" type="ORF">BZG09_04260</name>
</gene>
<sequence length="77" mass="8517">MGKGAILEGLASEVISLVQQDTTGKIELLKEKTTYEQDGGVDVVASVKKGESFIDYWDDLVEDSQQHNNQDNQSEED</sequence>
<evidence type="ECO:0000313" key="2">
    <source>
        <dbReference type="Proteomes" id="UP000188726"/>
    </source>
</evidence>
<reference evidence="1 2" key="1">
    <citation type="journal article" date="2017" name="Genome Announc.">
        <title>Draft Genome Sequences of Salinivibrio proteolyticus, Salinivibrio sharmensis, Salinivibrio siamensis, Salinivibrio costicola subsp. alcaliphilus, Salinivibrio costicola subsp. vallismortis, and 29 New Isolates Belonging to the Genus Salinivibrio.</title>
        <authorList>
            <person name="Lopez-Hermoso C."/>
            <person name="de la Haba R.R."/>
            <person name="Sanchez-Porro C."/>
            <person name="Bayliss S.C."/>
            <person name="Feil E.J."/>
            <person name="Ventosa A."/>
        </authorList>
    </citation>
    <scope>NUCLEOTIDE SEQUENCE [LARGE SCALE GENOMIC DNA]</scope>
    <source>
        <strain evidence="1 2">IC202</strain>
    </source>
</reference>
<evidence type="ECO:0000313" key="1">
    <source>
        <dbReference type="EMBL" id="OOE45386.1"/>
    </source>
</evidence>
<comment type="caution">
    <text evidence="1">The sequence shown here is derived from an EMBL/GenBank/DDBJ whole genome shotgun (WGS) entry which is preliminary data.</text>
</comment>